<sequence length="77" mass="8910">MRDKQELLEKYDEVFKDQLQKGLIEQVNETIVQGIMHYLPHHAVITQKTTKVRVVFDASAKHMYETSASMIAYTGVQ</sequence>
<keyword evidence="2" id="KW-1185">Reference proteome</keyword>
<reference evidence="1" key="1">
    <citation type="journal article" date="2019" name="bioRxiv">
        <title>The Genome of the Zebra Mussel, Dreissena polymorpha: A Resource for Invasive Species Research.</title>
        <authorList>
            <person name="McCartney M.A."/>
            <person name="Auch B."/>
            <person name="Kono T."/>
            <person name="Mallez S."/>
            <person name="Zhang Y."/>
            <person name="Obille A."/>
            <person name="Becker A."/>
            <person name="Abrahante J.E."/>
            <person name="Garbe J."/>
            <person name="Badalamenti J.P."/>
            <person name="Herman A."/>
            <person name="Mangelson H."/>
            <person name="Liachko I."/>
            <person name="Sullivan S."/>
            <person name="Sone E.D."/>
            <person name="Koren S."/>
            <person name="Silverstein K.A.T."/>
            <person name="Beckman K.B."/>
            <person name="Gohl D.M."/>
        </authorList>
    </citation>
    <scope>NUCLEOTIDE SEQUENCE</scope>
    <source>
        <strain evidence="1">Duluth1</strain>
        <tissue evidence="1">Whole animal</tissue>
    </source>
</reference>
<name>A0A9D4DF97_DREPO</name>
<proteinExistence type="predicted"/>
<evidence type="ECO:0000313" key="1">
    <source>
        <dbReference type="EMBL" id="KAH3747903.1"/>
    </source>
</evidence>
<evidence type="ECO:0000313" key="2">
    <source>
        <dbReference type="Proteomes" id="UP000828390"/>
    </source>
</evidence>
<reference evidence="1" key="2">
    <citation type="submission" date="2020-11" db="EMBL/GenBank/DDBJ databases">
        <authorList>
            <person name="McCartney M.A."/>
            <person name="Auch B."/>
            <person name="Kono T."/>
            <person name="Mallez S."/>
            <person name="Becker A."/>
            <person name="Gohl D.M."/>
            <person name="Silverstein K.A.T."/>
            <person name="Koren S."/>
            <person name="Bechman K.B."/>
            <person name="Herman A."/>
            <person name="Abrahante J.E."/>
            <person name="Garbe J."/>
        </authorList>
    </citation>
    <scope>NUCLEOTIDE SEQUENCE</scope>
    <source>
        <strain evidence="1">Duluth1</strain>
        <tissue evidence="1">Whole animal</tissue>
    </source>
</reference>
<dbReference type="EMBL" id="JAIWYP010000010">
    <property type="protein sequence ID" value="KAH3747903.1"/>
    <property type="molecule type" value="Genomic_DNA"/>
</dbReference>
<accession>A0A9D4DF97</accession>
<dbReference type="Proteomes" id="UP000828390">
    <property type="component" value="Unassembled WGS sequence"/>
</dbReference>
<comment type="caution">
    <text evidence="1">The sequence shown here is derived from an EMBL/GenBank/DDBJ whole genome shotgun (WGS) entry which is preliminary data.</text>
</comment>
<protein>
    <submittedName>
        <fullName evidence="1">Uncharacterized protein</fullName>
    </submittedName>
</protein>
<gene>
    <name evidence="1" type="ORF">DPMN_182338</name>
</gene>
<dbReference type="AlphaFoldDB" id="A0A9D4DF97"/>
<organism evidence="1 2">
    <name type="scientific">Dreissena polymorpha</name>
    <name type="common">Zebra mussel</name>
    <name type="synonym">Mytilus polymorpha</name>
    <dbReference type="NCBI Taxonomy" id="45954"/>
    <lineage>
        <taxon>Eukaryota</taxon>
        <taxon>Metazoa</taxon>
        <taxon>Spiralia</taxon>
        <taxon>Lophotrochozoa</taxon>
        <taxon>Mollusca</taxon>
        <taxon>Bivalvia</taxon>
        <taxon>Autobranchia</taxon>
        <taxon>Heteroconchia</taxon>
        <taxon>Euheterodonta</taxon>
        <taxon>Imparidentia</taxon>
        <taxon>Neoheterodontei</taxon>
        <taxon>Myida</taxon>
        <taxon>Dreissenoidea</taxon>
        <taxon>Dreissenidae</taxon>
        <taxon>Dreissena</taxon>
    </lineage>
</organism>